<evidence type="ECO:0000313" key="3">
    <source>
        <dbReference type="EMBL" id="EOQ90268.1"/>
    </source>
</evidence>
<dbReference type="InterPro" id="IPR017850">
    <property type="entry name" value="Alkaline_phosphatase_core_sf"/>
</dbReference>
<feature type="transmembrane region" description="Helical" evidence="1">
    <location>
        <begin position="12"/>
        <end position="32"/>
    </location>
</feature>
<keyword evidence="1" id="KW-0472">Membrane</keyword>
<sequence>MISNRFFKNFLNLNRIPSFSVSILFFFVLISFCKKENSASNLSLEQGKSDKESKSVITNNLSQSKPNVIWIVIDSLRGDIIGNYNVTPNLELFAKEGIQFQYHLVNAAWTRPSTLVFFTGKYASANPVNFWDYPTTKSEVQAFYRSEKKPLPKVLKDLEYNTVMVGNNPFLTDKYGLGVDVGFDELYDYSNYSEDTKKITKKTLEVLEEISSKENPFFLFLNYNDPHKPYTPPLGFTNRIQTKEILDERKLNYLGEVAFVDEELGKVFESIKTKGLWENSLILITADHGEVMHSSHAISPFTGTNTYYGHGQDLFLENIHVPLLIKLPKSNLQKAVQSLTRSIDLYPTVLDYIGIPIPKSIHGLSLRPIIDGEETNKRTYYGETRFTQGYGEGKEFLLQRSYRFHELGKFWQGSVGNEFYLYFDTTTDPNQERPIRINHMGSIGELKLNAVLEKKIERFWKQIRSMEPKLPLYHLWVNPDLGDTEIQISVPSGIIRLANLPSNVLAEEKGRSVKLQTKEKVPFQISFEVYPDVSFPEFKIWMGKKQVAKSEIHIGYFGVNLSACSKDCDLLYESQSFRPIIHPETKVHFWKEGGQKKSYENKQELGTDALDILKKQGYVQ</sequence>
<reference evidence="3 4" key="1">
    <citation type="submission" date="2013-04" db="EMBL/GenBank/DDBJ databases">
        <authorList>
            <person name="Harkins D.M."/>
            <person name="Durkin A.S."/>
            <person name="Brinkac L.M."/>
            <person name="Haft D.H."/>
            <person name="Selengut J.D."/>
            <person name="Sanka R."/>
            <person name="DePew J."/>
            <person name="Purushe J."/>
            <person name="Hartskeerl R.A."/>
            <person name="Ahmed A."/>
            <person name="van der Linden H."/>
            <person name="Goris M.G.A."/>
            <person name="Vinetz J.M."/>
            <person name="Sutton G.G."/>
            <person name="Nierman W.C."/>
            <person name="Fouts D.E."/>
        </authorList>
    </citation>
    <scope>NUCLEOTIDE SEQUENCE [LARGE SCALE GENOMIC DNA]</scope>
    <source>
        <strain evidence="3 4">Sao Paulo</strain>
    </source>
</reference>
<evidence type="ECO:0000313" key="4">
    <source>
        <dbReference type="Proteomes" id="UP000013996"/>
    </source>
</evidence>
<comment type="caution">
    <text evidence="3">The sequence shown here is derived from an EMBL/GenBank/DDBJ whole genome shotgun (WGS) entry which is preliminary data.</text>
</comment>
<dbReference type="Proteomes" id="UP000013996">
    <property type="component" value="Unassembled WGS sequence"/>
</dbReference>
<evidence type="ECO:0000259" key="2">
    <source>
        <dbReference type="Pfam" id="PF00884"/>
    </source>
</evidence>
<dbReference type="AlphaFoldDB" id="A0A5E8HI37"/>
<proteinExistence type="predicted"/>
<keyword evidence="1" id="KW-1133">Transmembrane helix</keyword>
<dbReference type="EMBL" id="AOGX02000013">
    <property type="protein sequence ID" value="EOQ90268.1"/>
    <property type="molecule type" value="Genomic_DNA"/>
</dbReference>
<gene>
    <name evidence="3" type="ORF">LEP1GSC202_0534</name>
</gene>
<dbReference type="CDD" id="cd16148">
    <property type="entry name" value="sulfatase_like"/>
    <property type="match status" value="1"/>
</dbReference>
<dbReference type="STRING" id="1249483.LEP1GSC202_0534"/>
<dbReference type="Pfam" id="PF00884">
    <property type="entry name" value="Sulfatase"/>
    <property type="match status" value="1"/>
</dbReference>
<dbReference type="InterPro" id="IPR052701">
    <property type="entry name" value="GAG_Ulvan_Degrading_Sulfatases"/>
</dbReference>
<dbReference type="InterPro" id="IPR000917">
    <property type="entry name" value="Sulfatase_N"/>
</dbReference>
<dbReference type="PANTHER" id="PTHR43751:SF3">
    <property type="entry name" value="SULFATASE N-TERMINAL DOMAIN-CONTAINING PROTEIN"/>
    <property type="match status" value="1"/>
</dbReference>
<protein>
    <submittedName>
        <fullName evidence="3">Type I phosphodiesterase/nucleotide pyrophosphatase</fullName>
    </submittedName>
</protein>
<dbReference type="Gene3D" id="3.40.720.10">
    <property type="entry name" value="Alkaline Phosphatase, subunit A"/>
    <property type="match status" value="1"/>
</dbReference>
<feature type="domain" description="Sulfatase N-terminal" evidence="2">
    <location>
        <begin position="66"/>
        <end position="355"/>
    </location>
</feature>
<evidence type="ECO:0000256" key="1">
    <source>
        <dbReference type="SAM" id="Phobius"/>
    </source>
</evidence>
<keyword evidence="1" id="KW-0812">Transmembrane</keyword>
<dbReference type="RefSeq" id="WP_015676289.1">
    <property type="nucleotide sequence ID" value="NZ_AOGX02000013.1"/>
</dbReference>
<accession>A0A5E8HI37</accession>
<name>A0A5E8HI37_9LEPT</name>
<dbReference type="SUPFAM" id="SSF53649">
    <property type="entry name" value="Alkaline phosphatase-like"/>
    <property type="match status" value="1"/>
</dbReference>
<dbReference type="PANTHER" id="PTHR43751">
    <property type="entry name" value="SULFATASE"/>
    <property type="match status" value="1"/>
</dbReference>
<organism evidence="3 4">
    <name type="scientific">Leptospira yanagawae serovar Saopaulo str. Sao Paulo = ATCC 700523</name>
    <dbReference type="NCBI Taxonomy" id="1249483"/>
    <lineage>
        <taxon>Bacteria</taxon>
        <taxon>Pseudomonadati</taxon>
        <taxon>Spirochaetota</taxon>
        <taxon>Spirochaetia</taxon>
        <taxon>Leptospirales</taxon>
        <taxon>Leptospiraceae</taxon>
        <taxon>Leptospira</taxon>
    </lineage>
</organism>
<dbReference type="OrthoDB" id="312425at2"/>